<dbReference type="AlphaFoldDB" id="A0A1X6PHL1"/>
<sequence>MFNSDKQFAVPKECSDLGTDPNLHPHARTSQVLKAHWSENFGASGPHNAARWAMFYKGSTILAYLYILFRSHQTVSQLINPDIGAAGVEEVVACGLQSGTRHTPSTRKKQRVADPAFDALVHNMSDIAAAAKKHADTLGLAALSATLKNIKDACADPNIMRTV</sequence>
<accession>A0A1X6PHL1</accession>
<dbReference type="EMBL" id="KV918776">
    <property type="protein sequence ID" value="OSX80341.1"/>
    <property type="molecule type" value="Genomic_DNA"/>
</dbReference>
<evidence type="ECO:0000313" key="1">
    <source>
        <dbReference type="EMBL" id="OSX80341.1"/>
    </source>
</evidence>
<proteinExistence type="predicted"/>
<dbReference type="Proteomes" id="UP000218209">
    <property type="component" value="Unassembled WGS sequence"/>
</dbReference>
<name>A0A1X6PHL1_PORUM</name>
<gene>
    <name evidence="1" type="ORF">BU14_0053s0006</name>
</gene>
<keyword evidence="2" id="KW-1185">Reference proteome</keyword>
<organism evidence="1 2">
    <name type="scientific">Porphyra umbilicalis</name>
    <name type="common">Purple laver</name>
    <name type="synonym">Red alga</name>
    <dbReference type="NCBI Taxonomy" id="2786"/>
    <lineage>
        <taxon>Eukaryota</taxon>
        <taxon>Rhodophyta</taxon>
        <taxon>Bangiophyceae</taxon>
        <taxon>Bangiales</taxon>
        <taxon>Bangiaceae</taxon>
        <taxon>Porphyra</taxon>
    </lineage>
</organism>
<reference evidence="1 2" key="1">
    <citation type="submission" date="2017-03" db="EMBL/GenBank/DDBJ databases">
        <title>WGS assembly of Porphyra umbilicalis.</title>
        <authorList>
            <person name="Brawley S.H."/>
            <person name="Blouin N.A."/>
            <person name="Ficko-Blean E."/>
            <person name="Wheeler G.L."/>
            <person name="Lohr M."/>
            <person name="Goodson H.V."/>
            <person name="Jenkins J.W."/>
            <person name="Blaby-Haas C.E."/>
            <person name="Helliwell K.E."/>
            <person name="Chan C."/>
            <person name="Marriage T."/>
            <person name="Bhattacharya D."/>
            <person name="Klein A.S."/>
            <person name="Badis Y."/>
            <person name="Brodie J."/>
            <person name="Cao Y."/>
            <person name="Collen J."/>
            <person name="Dittami S.M."/>
            <person name="Gachon C.M."/>
            <person name="Green B.R."/>
            <person name="Karpowicz S."/>
            <person name="Kim J.W."/>
            <person name="Kudahl U."/>
            <person name="Lin S."/>
            <person name="Michel G."/>
            <person name="Mittag M."/>
            <person name="Olson B.J."/>
            <person name="Pangilinan J."/>
            <person name="Peng Y."/>
            <person name="Qiu H."/>
            <person name="Shu S."/>
            <person name="Singer J.T."/>
            <person name="Smith A.G."/>
            <person name="Sprecher B.N."/>
            <person name="Wagner V."/>
            <person name="Wang W."/>
            <person name="Wang Z.-Y."/>
            <person name="Yan J."/>
            <person name="Yarish C."/>
            <person name="Zoeuner-Riek S."/>
            <person name="Zhuang Y."/>
            <person name="Zou Y."/>
            <person name="Lindquist E.A."/>
            <person name="Grimwood J."/>
            <person name="Barry K."/>
            <person name="Rokhsar D.S."/>
            <person name="Schmutz J."/>
            <person name="Stiller J.W."/>
            <person name="Grossman A.R."/>
            <person name="Prochnik S.E."/>
        </authorList>
    </citation>
    <scope>NUCLEOTIDE SEQUENCE [LARGE SCALE GENOMIC DNA]</scope>
    <source>
        <strain evidence="1">4086291</strain>
    </source>
</reference>
<evidence type="ECO:0000313" key="2">
    <source>
        <dbReference type="Proteomes" id="UP000218209"/>
    </source>
</evidence>
<protein>
    <submittedName>
        <fullName evidence="1">Uncharacterized protein</fullName>
    </submittedName>
</protein>